<reference evidence="3" key="1">
    <citation type="journal article" date="2015" name="PLoS Genet.">
        <title>The dynamic genome and transcriptome of the human fungal pathogen Blastomyces and close relative Emmonsia.</title>
        <authorList>
            <person name="Munoz J.F."/>
            <person name="Gauthier G.M."/>
            <person name="Desjardins C.A."/>
            <person name="Gallo J.E."/>
            <person name="Holder J."/>
            <person name="Sullivan T.D."/>
            <person name="Marty A.J."/>
            <person name="Carmen J.C."/>
            <person name="Chen Z."/>
            <person name="Ding L."/>
            <person name="Gujja S."/>
            <person name="Magrini V."/>
            <person name="Misas E."/>
            <person name="Mitreva M."/>
            <person name="Priest M."/>
            <person name="Saif S."/>
            <person name="Whiston E.A."/>
            <person name="Young S."/>
            <person name="Zeng Q."/>
            <person name="Goldman W.E."/>
            <person name="Mardis E.R."/>
            <person name="Taylor J.W."/>
            <person name="McEwen J.G."/>
            <person name="Clay O.K."/>
            <person name="Klein B.S."/>
            <person name="Cuomo C.A."/>
        </authorList>
    </citation>
    <scope>NUCLEOTIDE SEQUENCE [LARGE SCALE GENOMIC DNA]</scope>
    <source>
        <strain evidence="3">UAMH 139</strain>
    </source>
</reference>
<organism evidence="2 3">
    <name type="scientific">Blastomyces silverae</name>
    <dbReference type="NCBI Taxonomy" id="2060906"/>
    <lineage>
        <taxon>Eukaryota</taxon>
        <taxon>Fungi</taxon>
        <taxon>Dikarya</taxon>
        <taxon>Ascomycota</taxon>
        <taxon>Pezizomycotina</taxon>
        <taxon>Eurotiomycetes</taxon>
        <taxon>Eurotiomycetidae</taxon>
        <taxon>Onygenales</taxon>
        <taxon>Ajellomycetaceae</taxon>
        <taxon>Blastomyces</taxon>
    </lineage>
</organism>
<dbReference type="STRING" id="2060906.A0A0H1BFB0"/>
<keyword evidence="3" id="KW-1185">Reference proteome</keyword>
<evidence type="ECO:0000313" key="2">
    <source>
        <dbReference type="EMBL" id="KLJ10179.1"/>
    </source>
</evidence>
<feature type="region of interest" description="Disordered" evidence="1">
    <location>
        <begin position="99"/>
        <end position="126"/>
    </location>
</feature>
<dbReference type="AlphaFoldDB" id="A0A0H1BFB0"/>
<dbReference type="OrthoDB" id="5598843at2759"/>
<evidence type="ECO:0000313" key="3">
    <source>
        <dbReference type="Proteomes" id="UP000053573"/>
    </source>
</evidence>
<feature type="compositionally biased region" description="Basic and acidic residues" evidence="1">
    <location>
        <begin position="34"/>
        <end position="46"/>
    </location>
</feature>
<sequence length="155" mass="16867">MSGAGDDRFPPRWRGGRGFDQNRHPGQRHQGGNPRDRSLGGHQQDRHPHRGYGNNANATNSWGPPHGGPPQEQHVPVKSFNAAESKGALKQGYQNVGSRAPLVYKPTDKETNNSRAVSGPWGSRPNCMVNGKDFFLELRKQVSALRQSGNNPAGG</sequence>
<gene>
    <name evidence="2" type="ORF">EMPG_09880</name>
</gene>
<proteinExistence type="predicted"/>
<feature type="compositionally biased region" description="Basic and acidic residues" evidence="1">
    <location>
        <begin position="1"/>
        <end position="10"/>
    </location>
</feature>
<dbReference type="Proteomes" id="UP000053573">
    <property type="component" value="Unassembled WGS sequence"/>
</dbReference>
<evidence type="ECO:0000256" key="1">
    <source>
        <dbReference type="SAM" id="MobiDB-lite"/>
    </source>
</evidence>
<comment type="caution">
    <text evidence="2">The sequence shown here is derived from an EMBL/GenBank/DDBJ whole genome shotgun (WGS) entry which is preliminary data.</text>
</comment>
<feature type="region of interest" description="Disordered" evidence="1">
    <location>
        <begin position="1"/>
        <end position="86"/>
    </location>
</feature>
<accession>A0A0H1BFB0</accession>
<dbReference type="EMBL" id="LDEV01002135">
    <property type="protein sequence ID" value="KLJ10179.1"/>
    <property type="molecule type" value="Genomic_DNA"/>
</dbReference>
<name>A0A0H1BFB0_9EURO</name>
<protein>
    <submittedName>
        <fullName evidence="2">Uncharacterized protein</fullName>
    </submittedName>
</protein>